<accession>A0A2R9B3G6</accession>
<dbReference type="GO" id="GO:0042826">
    <property type="term" value="F:histone deacetylase binding"/>
    <property type="evidence" value="ECO:0007669"/>
    <property type="project" value="Ensembl"/>
</dbReference>
<name>A0A2R9B3G6_PANPA</name>
<dbReference type="GO" id="GO:0061337">
    <property type="term" value="P:cardiac conduction"/>
    <property type="evidence" value="ECO:0007669"/>
    <property type="project" value="Ensembl"/>
</dbReference>
<dbReference type="Bgee" id="ENSPPAG00000035128">
    <property type="expression patterns" value="Expressed in heart and 6 other cell types or tissues"/>
</dbReference>
<dbReference type="GO" id="GO:0046326">
    <property type="term" value="P:positive regulation of D-glucose import"/>
    <property type="evidence" value="ECO:0007669"/>
    <property type="project" value="Ensembl"/>
</dbReference>
<evidence type="ECO:0000256" key="4">
    <source>
        <dbReference type="ARBA" id="ARBA00022902"/>
    </source>
</evidence>
<evidence type="ECO:0000313" key="13">
    <source>
        <dbReference type="Proteomes" id="UP000240080"/>
    </source>
</evidence>
<dbReference type="GO" id="GO:0000122">
    <property type="term" value="P:negative regulation of transcription by RNA polymerase II"/>
    <property type="evidence" value="ECO:0007669"/>
    <property type="project" value="Ensembl"/>
</dbReference>
<keyword evidence="4" id="KW-0524">Neurogenesis</keyword>
<evidence type="ECO:0000256" key="1">
    <source>
        <dbReference type="ARBA" id="ARBA00004123"/>
    </source>
</evidence>
<dbReference type="GO" id="GO:0003682">
    <property type="term" value="F:chromatin binding"/>
    <property type="evidence" value="ECO:0007669"/>
    <property type="project" value="Ensembl"/>
</dbReference>
<dbReference type="GO" id="GO:0010628">
    <property type="term" value="P:positive regulation of gene expression"/>
    <property type="evidence" value="ECO:0007669"/>
    <property type="project" value="Ensembl"/>
</dbReference>
<dbReference type="GO" id="GO:0071277">
    <property type="term" value="P:cellular response to calcium ion"/>
    <property type="evidence" value="ECO:0007669"/>
    <property type="project" value="Ensembl"/>
</dbReference>
<dbReference type="PROSITE" id="PS00350">
    <property type="entry name" value="MADS_BOX_1"/>
    <property type="match status" value="1"/>
</dbReference>
<evidence type="ECO:0000259" key="11">
    <source>
        <dbReference type="PROSITE" id="PS50066"/>
    </source>
</evidence>
<dbReference type="InterPro" id="IPR036879">
    <property type="entry name" value="TF_MADSbox_sf"/>
</dbReference>
<dbReference type="EMBL" id="AJFE02056919">
    <property type="status" value="NOT_ANNOTATED_CDS"/>
    <property type="molecule type" value="Genomic_DNA"/>
</dbReference>
<evidence type="ECO:0000256" key="8">
    <source>
        <dbReference type="ARBA" id="ARBA00023163"/>
    </source>
</evidence>
<comment type="subcellular location">
    <subcellularLocation>
        <location evidence="1">Nucleus</location>
    </subcellularLocation>
</comment>
<evidence type="ECO:0000256" key="5">
    <source>
        <dbReference type="ARBA" id="ARBA00023015"/>
    </source>
</evidence>
<dbReference type="GO" id="GO:0070375">
    <property type="term" value="P:ERK5 cascade"/>
    <property type="evidence" value="ECO:0007669"/>
    <property type="project" value="Ensembl"/>
</dbReference>
<dbReference type="GO" id="GO:0000785">
    <property type="term" value="C:chromatin"/>
    <property type="evidence" value="ECO:0007669"/>
    <property type="project" value="Ensembl"/>
</dbReference>
<dbReference type="PANTHER" id="PTHR11945:SF637">
    <property type="entry name" value="MYOCYTE-SPECIFIC ENHANCER FACTOR 2A"/>
    <property type="match status" value="1"/>
</dbReference>
<evidence type="ECO:0000256" key="3">
    <source>
        <dbReference type="ARBA" id="ARBA00022553"/>
    </source>
</evidence>
<evidence type="ECO:0000313" key="12">
    <source>
        <dbReference type="Ensembl" id="ENSPPAP00000024118.1"/>
    </source>
</evidence>
<dbReference type="GO" id="GO:0061629">
    <property type="term" value="F:RNA polymerase II-specific DNA-binding transcription factor binding"/>
    <property type="evidence" value="ECO:0007669"/>
    <property type="project" value="Ensembl"/>
</dbReference>
<organism evidence="12 13">
    <name type="scientific">Pan paniscus</name>
    <name type="common">Pygmy chimpanzee</name>
    <name type="synonym">Bonobo</name>
    <dbReference type="NCBI Taxonomy" id="9597"/>
    <lineage>
        <taxon>Eukaryota</taxon>
        <taxon>Metazoa</taxon>
        <taxon>Chordata</taxon>
        <taxon>Craniata</taxon>
        <taxon>Vertebrata</taxon>
        <taxon>Euteleostomi</taxon>
        <taxon>Mammalia</taxon>
        <taxon>Eutheria</taxon>
        <taxon>Euarchontoglires</taxon>
        <taxon>Primates</taxon>
        <taxon>Haplorrhini</taxon>
        <taxon>Catarrhini</taxon>
        <taxon>Hominidae</taxon>
        <taxon>Pan</taxon>
    </lineage>
</organism>
<dbReference type="SMART" id="SM00432">
    <property type="entry name" value="MADS"/>
    <property type="match status" value="1"/>
</dbReference>
<dbReference type="InterPro" id="IPR002100">
    <property type="entry name" value="TF_MADSbox"/>
</dbReference>
<reference evidence="12" key="2">
    <citation type="submission" date="2025-08" db="UniProtKB">
        <authorList>
            <consortium name="Ensembl"/>
        </authorList>
    </citation>
    <scope>IDENTIFICATION</scope>
</reference>
<dbReference type="STRING" id="9597.ENSPPAP00000024118"/>
<keyword evidence="6" id="KW-0238">DNA-binding</keyword>
<dbReference type="Pfam" id="PF00319">
    <property type="entry name" value="SRF-TF"/>
    <property type="match status" value="1"/>
</dbReference>
<keyword evidence="9" id="KW-0539">Nucleus</keyword>
<dbReference type="GO" id="GO:0005667">
    <property type="term" value="C:transcription regulator complex"/>
    <property type="evidence" value="ECO:0007669"/>
    <property type="project" value="Ensembl"/>
</dbReference>
<dbReference type="Proteomes" id="UP000240080">
    <property type="component" value="Chromosome 15"/>
</dbReference>
<dbReference type="GeneID" id="100989820"/>
<dbReference type="PANTHER" id="PTHR11945">
    <property type="entry name" value="MADS BOX PROTEIN"/>
    <property type="match status" value="1"/>
</dbReference>
<dbReference type="GO" id="GO:0048311">
    <property type="term" value="P:mitochondrion distribution"/>
    <property type="evidence" value="ECO:0007669"/>
    <property type="project" value="Ensembl"/>
</dbReference>
<evidence type="ECO:0000256" key="7">
    <source>
        <dbReference type="ARBA" id="ARBA00023159"/>
    </source>
</evidence>
<feature type="compositionally biased region" description="Basic and acidic residues" evidence="10">
    <location>
        <begin position="465"/>
        <end position="475"/>
    </location>
</feature>
<dbReference type="GO" id="GO:0000978">
    <property type="term" value="F:RNA polymerase II cis-regulatory region sequence-specific DNA binding"/>
    <property type="evidence" value="ECO:0007669"/>
    <property type="project" value="Ensembl"/>
</dbReference>
<evidence type="ECO:0000256" key="9">
    <source>
        <dbReference type="ARBA" id="ARBA00023242"/>
    </source>
</evidence>
<dbReference type="GO" id="GO:0010613">
    <property type="term" value="P:positive regulation of cardiac muscle hypertrophy"/>
    <property type="evidence" value="ECO:0007669"/>
    <property type="project" value="Ensembl"/>
</dbReference>
<dbReference type="FunFam" id="3.40.1810.10:FF:000001">
    <property type="entry name" value="Myocyte-specific enhancer factor 2A homolog"/>
    <property type="match status" value="1"/>
</dbReference>
<dbReference type="GeneTree" id="ENSGT00940000156205"/>
<feature type="region of interest" description="Disordered" evidence="10">
    <location>
        <begin position="390"/>
        <end position="505"/>
    </location>
</feature>
<dbReference type="GO" id="GO:0035035">
    <property type="term" value="F:histone acetyltransferase binding"/>
    <property type="evidence" value="ECO:0007669"/>
    <property type="project" value="Ensembl"/>
</dbReference>
<dbReference type="Ensembl" id="ENSPPAT00000046943.1">
    <property type="protein sequence ID" value="ENSPPAP00000024118.1"/>
    <property type="gene ID" value="ENSPPAG00000035128.1"/>
</dbReference>
<gene>
    <name evidence="12" type="primary">MEF2A</name>
</gene>
<keyword evidence="7" id="KW-0010">Activator</keyword>
<feature type="domain" description="MADS-box" evidence="11">
    <location>
        <begin position="1"/>
        <end position="61"/>
    </location>
</feature>
<keyword evidence="3" id="KW-0597">Phosphoprotein</keyword>
<proteinExistence type="predicted"/>
<sequence length="505" mass="54582">MGRKKIQITRIMDERNRQVTFTKRKFGLMKKAYELSVLCDCEIALIIFNSSNKLFQYASTDMDKVLLKYTEYNEPHESRTNSDIVEALNKKEHRGCDSPDPDTSYVLTPHTEEKYKKINEEFDNMMRNHKIAPGLPPQNFSMSVTVPVTSPNALSYTNPGSSLVSPSLAASSTLTDSSMLSPPQTTLHRNVSPGAPQRPPSTGNAGGMLSTTDLTVPNGAGSSPVGNGFVNSRASPNLIGATGANSLGKVMPTKSPPPPGGGNLGMNSRKPDLRVVIPPSSKGMMPPLSEEEELELNTQRISSSQATQPLATPVVSVTTPSLPPQGLVYSAMPTAYNTDYSLTSADLSALQGFNSPGMLSLGQVSAWQQHHLGQAALSSLVAGGQLSQGSNLSINTNQNINIKSEPISPPRDRMTPSGFQQQQQQQQQPPPPPQPQPQPPQPQPRQEMGRSPVDSLSSSSSSYDGSDREDPRGDFHSPIVLGRPPNTEDRESPSVKRMRMDAWVT</sequence>
<evidence type="ECO:0000256" key="10">
    <source>
        <dbReference type="SAM" id="MobiDB-lite"/>
    </source>
</evidence>
<feature type="region of interest" description="Disordered" evidence="10">
    <location>
        <begin position="173"/>
        <end position="229"/>
    </location>
</feature>
<dbReference type="AlphaFoldDB" id="A0A2R9B3G6"/>
<feature type="compositionally biased region" description="Low complexity" evidence="10">
    <location>
        <begin position="451"/>
        <end position="464"/>
    </location>
</feature>
<reference evidence="12" key="3">
    <citation type="submission" date="2025-09" db="UniProtKB">
        <authorList>
            <consortium name="Ensembl"/>
        </authorList>
    </citation>
    <scope>IDENTIFICATION</scope>
</reference>
<dbReference type="EMBL" id="AJFE02056920">
    <property type="status" value="NOT_ANNOTATED_CDS"/>
    <property type="molecule type" value="Genomic_DNA"/>
</dbReference>
<dbReference type="GO" id="GO:0005829">
    <property type="term" value="C:cytosol"/>
    <property type="evidence" value="ECO:0007669"/>
    <property type="project" value="Ensembl"/>
</dbReference>
<reference evidence="12 13" key="1">
    <citation type="journal article" date="2012" name="Nature">
        <title>The bonobo genome compared with the chimpanzee and human genomes.</title>
        <authorList>
            <person name="Prufer K."/>
            <person name="Munch K."/>
            <person name="Hellmann I."/>
            <person name="Akagi K."/>
            <person name="Miller J.R."/>
            <person name="Walenz B."/>
            <person name="Koren S."/>
            <person name="Sutton G."/>
            <person name="Kodira C."/>
            <person name="Winer R."/>
            <person name="Knight J.R."/>
            <person name="Mullikin J.C."/>
            <person name="Meader S.J."/>
            <person name="Ponting C.P."/>
            <person name="Lunter G."/>
            <person name="Higashino S."/>
            <person name="Hobolth A."/>
            <person name="Dutheil J."/>
            <person name="Karakoc E."/>
            <person name="Alkan C."/>
            <person name="Sajjadian S."/>
            <person name="Catacchio C.R."/>
            <person name="Ventura M."/>
            <person name="Marques-Bonet T."/>
            <person name="Eichler E.E."/>
            <person name="Andre C."/>
            <person name="Atencia R."/>
            <person name="Mugisha L."/>
            <person name="Junhold J."/>
            <person name="Patterson N."/>
            <person name="Siebauer M."/>
            <person name="Good J.M."/>
            <person name="Fischer A."/>
            <person name="Ptak S.E."/>
            <person name="Lachmann M."/>
            <person name="Symer D.E."/>
            <person name="Mailund T."/>
            <person name="Schierup M.H."/>
            <person name="Andres A.M."/>
            <person name="Kelso J."/>
            <person name="Paabo S."/>
        </authorList>
    </citation>
    <scope>NUCLEOTIDE SEQUENCE [LARGE SCALE GENOMIC DNA]</scope>
</reference>
<protein>
    <submittedName>
        <fullName evidence="12">Myocyte enhancer factor 2A</fullName>
    </submittedName>
</protein>
<keyword evidence="2" id="KW-0217">Developmental protein</keyword>
<dbReference type="Pfam" id="PF12347">
    <property type="entry name" value="HJURP_C"/>
    <property type="match status" value="1"/>
</dbReference>
<dbReference type="GO" id="GO:0046982">
    <property type="term" value="F:protein heterodimerization activity"/>
    <property type="evidence" value="ECO:0007669"/>
    <property type="project" value="Ensembl"/>
</dbReference>
<feature type="region of interest" description="Disordered" evidence="10">
    <location>
        <begin position="243"/>
        <end position="270"/>
    </location>
</feature>
<dbReference type="InterPro" id="IPR022102">
    <property type="entry name" value="HJURP_C"/>
</dbReference>
<dbReference type="PROSITE" id="PS50066">
    <property type="entry name" value="MADS_BOX_2"/>
    <property type="match status" value="1"/>
</dbReference>
<dbReference type="Gene3D" id="3.40.1810.10">
    <property type="entry name" value="Transcription factor, MADS-box"/>
    <property type="match status" value="1"/>
</dbReference>
<dbReference type="GO" id="GO:0046332">
    <property type="term" value="F:SMAD binding"/>
    <property type="evidence" value="ECO:0007669"/>
    <property type="project" value="Ensembl"/>
</dbReference>
<dbReference type="PRINTS" id="PR00404">
    <property type="entry name" value="MADSDOMAIN"/>
</dbReference>
<dbReference type="InterPro" id="IPR033896">
    <property type="entry name" value="MEF2-like_N"/>
</dbReference>
<dbReference type="GO" id="GO:0006351">
    <property type="term" value="P:DNA-templated transcription"/>
    <property type="evidence" value="ECO:0007669"/>
    <property type="project" value="Ensembl"/>
</dbReference>
<dbReference type="GO" id="GO:0005654">
    <property type="term" value="C:nucleoplasm"/>
    <property type="evidence" value="ECO:0007669"/>
    <property type="project" value="Ensembl"/>
</dbReference>
<keyword evidence="8" id="KW-0804">Transcription</keyword>
<keyword evidence="5" id="KW-0805">Transcription regulation</keyword>
<dbReference type="GO" id="GO:0001228">
    <property type="term" value="F:DNA-binding transcription activator activity, RNA polymerase II-specific"/>
    <property type="evidence" value="ECO:0007669"/>
    <property type="project" value="Ensembl"/>
</dbReference>
<dbReference type="SUPFAM" id="SSF55455">
    <property type="entry name" value="SRF-like"/>
    <property type="match status" value="1"/>
</dbReference>
<dbReference type="CTD" id="4205"/>
<keyword evidence="13" id="KW-1185">Reference proteome</keyword>
<feature type="compositionally biased region" description="Polar residues" evidence="10">
    <location>
        <begin position="209"/>
        <end position="229"/>
    </location>
</feature>
<dbReference type="GO" id="GO:0055005">
    <property type="term" value="P:ventricular cardiac myofibril assembly"/>
    <property type="evidence" value="ECO:0007669"/>
    <property type="project" value="Ensembl"/>
</dbReference>
<feature type="compositionally biased region" description="Basic and acidic residues" evidence="10">
    <location>
        <begin position="486"/>
        <end position="505"/>
    </location>
</feature>
<dbReference type="GO" id="GO:0007399">
    <property type="term" value="P:nervous system development"/>
    <property type="evidence" value="ECO:0007669"/>
    <property type="project" value="UniProtKB-KW"/>
</dbReference>
<dbReference type="GO" id="GO:0019901">
    <property type="term" value="F:protein kinase binding"/>
    <property type="evidence" value="ECO:0007669"/>
    <property type="project" value="Ensembl"/>
</dbReference>
<feature type="compositionally biased region" description="Pro residues" evidence="10">
    <location>
        <begin position="428"/>
        <end position="443"/>
    </location>
</feature>
<feature type="compositionally biased region" description="Low complexity" evidence="10">
    <location>
        <begin position="173"/>
        <end position="183"/>
    </location>
</feature>
<evidence type="ECO:0000256" key="6">
    <source>
        <dbReference type="ARBA" id="ARBA00023125"/>
    </source>
</evidence>
<dbReference type="EMBL" id="AJFE02056921">
    <property type="status" value="NOT_ANNOTATED_CDS"/>
    <property type="molecule type" value="Genomic_DNA"/>
</dbReference>
<evidence type="ECO:0000256" key="2">
    <source>
        <dbReference type="ARBA" id="ARBA00022473"/>
    </source>
</evidence>
<feature type="compositionally biased region" description="Polar residues" evidence="10">
    <location>
        <begin position="390"/>
        <end position="402"/>
    </location>
</feature>
<dbReference type="CDD" id="cd00265">
    <property type="entry name" value="MADS_MEF2_like"/>
    <property type="match status" value="1"/>
</dbReference>